<comment type="caution">
    <text evidence="1">The sequence shown here is derived from an EMBL/GenBank/DDBJ whole genome shotgun (WGS) entry which is preliminary data.</text>
</comment>
<sequence>MGVEEQSQDTVEAYLSALEESYGSFPINQTTVSVTSTEYQRERERADVGCVDLYTKIENDQSEILHIKDGTELALPSARTSDETFEYSAVKSVEAATGISCQIEHIEQATILGVHGAEPDEKAVYRLAVIFVGTPESETPAAEAVWHTTAKIPDVVAP</sequence>
<dbReference type="AlphaFoldDB" id="A0ABD5X9A3"/>
<evidence type="ECO:0000313" key="2">
    <source>
        <dbReference type="Proteomes" id="UP001596414"/>
    </source>
</evidence>
<protein>
    <submittedName>
        <fullName evidence="1">Uncharacterized protein</fullName>
    </submittedName>
</protein>
<accession>A0ABD5X9A3</accession>
<evidence type="ECO:0000313" key="1">
    <source>
        <dbReference type="EMBL" id="MFC7124982.1"/>
    </source>
</evidence>
<gene>
    <name evidence="1" type="ORF">ACFQJ7_02865</name>
</gene>
<reference evidence="1 2" key="1">
    <citation type="journal article" date="2014" name="Int. J. Syst. Evol. Microbiol.">
        <title>Complete genome sequence of Corynebacterium casei LMG S-19264T (=DSM 44701T), isolated from a smear-ripened cheese.</title>
        <authorList>
            <consortium name="US DOE Joint Genome Institute (JGI-PGF)"/>
            <person name="Walter F."/>
            <person name="Albersmeier A."/>
            <person name="Kalinowski J."/>
            <person name="Ruckert C."/>
        </authorList>
    </citation>
    <scope>NUCLEOTIDE SEQUENCE [LARGE SCALE GENOMIC DNA]</scope>
    <source>
        <strain evidence="1 2">CGMCC 4.7215</strain>
    </source>
</reference>
<name>A0ABD5X9A3_9EURY</name>
<dbReference type="EMBL" id="JBHSZQ010000002">
    <property type="protein sequence ID" value="MFC7124982.1"/>
    <property type="molecule type" value="Genomic_DNA"/>
</dbReference>
<organism evidence="1 2">
    <name type="scientific">Halovenus rubra</name>
    <dbReference type="NCBI Taxonomy" id="869890"/>
    <lineage>
        <taxon>Archaea</taxon>
        <taxon>Methanobacteriati</taxon>
        <taxon>Methanobacteriota</taxon>
        <taxon>Stenosarchaea group</taxon>
        <taxon>Halobacteria</taxon>
        <taxon>Halobacteriales</taxon>
        <taxon>Haloarculaceae</taxon>
        <taxon>Halovenus</taxon>
    </lineage>
</organism>
<dbReference type="RefSeq" id="WP_267638247.1">
    <property type="nucleotide sequence ID" value="NZ_JAODIY010000013.1"/>
</dbReference>
<proteinExistence type="predicted"/>
<dbReference type="Proteomes" id="UP001596414">
    <property type="component" value="Unassembled WGS sequence"/>
</dbReference>